<feature type="non-terminal residue" evidence="1">
    <location>
        <position position="1"/>
    </location>
</feature>
<protein>
    <submittedName>
        <fullName evidence="1">HYDIN protein</fullName>
    </submittedName>
</protein>
<organism evidence="1 2">
    <name type="scientific">Malurus elegans</name>
    <name type="common">Red-winged fairywren</name>
    <dbReference type="NCBI Taxonomy" id="720584"/>
    <lineage>
        <taxon>Eukaryota</taxon>
        <taxon>Metazoa</taxon>
        <taxon>Chordata</taxon>
        <taxon>Craniata</taxon>
        <taxon>Vertebrata</taxon>
        <taxon>Euteleostomi</taxon>
        <taxon>Archelosauria</taxon>
        <taxon>Archosauria</taxon>
        <taxon>Dinosauria</taxon>
        <taxon>Saurischia</taxon>
        <taxon>Theropoda</taxon>
        <taxon>Coelurosauria</taxon>
        <taxon>Aves</taxon>
        <taxon>Neognathae</taxon>
        <taxon>Neoaves</taxon>
        <taxon>Telluraves</taxon>
        <taxon>Australaves</taxon>
        <taxon>Passeriformes</taxon>
        <taxon>Meliphagoidea</taxon>
        <taxon>Maluridae</taxon>
        <taxon>Malurus</taxon>
    </lineage>
</organism>
<dbReference type="Proteomes" id="UP000564407">
    <property type="component" value="Unassembled WGS sequence"/>
</dbReference>
<dbReference type="AlphaFoldDB" id="A0A7K6GUQ6"/>
<dbReference type="GO" id="GO:0005930">
    <property type="term" value="C:axoneme"/>
    <property type="evidence" value="ECO:0007669"/>
    <property type="project" value="TreeGrafter"/>
</dbReference>
<dbReference type="PANTHER" id="PTHR23053:SF0">
    <property type="entry name" value="HYDROCEPHALUS-INDUCING PROTEIN HOMOLOG"/>
    <property type="match status" value="1"/>
</dbReference>
<comment type="caution">
    <text evidence="1">The sequence shown here is derived from an EMBL/GenBank/DDBJ whole genome shotgun (WGS) entry which is preliminary data.</text>
</comment>
<feature type="non-terminal residue" evidence="1">
    <location>
        <position position="122"/>
    </location>
</feature>
<proteinExistence type="predicted"/>
<accession>A0A7K6GUQ6</accession>
<dbReference type="InterPro" id="IPR033305">
    <property type="entry name" value="Hydin-like"/>
</dbReference>
<reference evidence="1 2" key="1">
    <citation type="submission" date="2019-09" db="EMBL/GenBank/DDBJ databases">
        <title>Bird 10,000 Genomes (B10K) Project - Family phase.</title>
        <authorList>
            <person name="Zhang G."/>
        </authorList>
    </citation>
    <scope>NUCLEOTIDE SEQUENCE [LARGE SCALE GENOMIC DNA]</scope>
    <source>
        <strain evidence="1">B10K-DU-029-44</strain>
        <tissue evidence="1">Heart</tissue>
    </source>
</reference>
<dbReference type="PANTHER" id="PTHR23053">
    <property type="entry name" value="DLEC1 DELETED IN LUNG AND ESOPHAGEAL CANCER 1"/>
    <property type="match status" value="1"/>
</dbReference>
<sequence>TFEVRFESTRQPLGDVDVLLPITVPHLSGPAAGWAQQQMSPAMSTEFSVLLQVTKGPMSHIHLHATVVPLSLVLSKKNLHFSDTFVGQCQVEVVRLHNWLRVACRWFITVCKPVKKVRHGQH</sequence>
<keyword evidence="2" id="KW-1185">Reference proteome</keyword>
<evidence type="ECO:0000313" key="1">
    <source>
        <dbReference type="EMBL" id="NWV67069.1"/>
    </source>
</evidence>
<dbReference type="GO" id="GO:1904158">
    <property type="term" value="P:axonemal central apparatus assembly"/>
    <property type="evidence" value="ECO:0007669"/>
    <property type="project" value="TreeGrafter"/>
</dbReference>
<dbReference type="EMBL" id="VZRP01014282">
    <property type="protein sequence ID" value="NWV67069.1"/>
    <property type="molecule type" value="Genomic_DNA"/>
</dbReference>
<evidence type="ECO:0000313" key="2">
    <source>
        <dbReference type="Proteomes" id="UP000564407"/>
    </source>
</evidence>
<name>A0A7K6GUQ6_9PASS</name>
<gene>
    <name evidence="1" type="primary">Hydin_4</name>
    <name evidence="1" type="ORF">MALELE_R14979</name>
</gene>
<dbReference type="GO" id="GO:0003341">
    <property type="term" value="P:cilium movement"/>
    <property type="evidence" value="ECO:0007669"/>
    <property type="project" value="TreeGrafter"/>
</dbReference>